<feature type="region of interest" description="Disordered" evidence="1">
    <location>
        <begin position="1"/>
        <end position="59"/>
    </location>
</feature>
<feature type="region of interest" description="Disordered" evidence="1">
    <location>
        <begin position="73"/>
        <end position="92"/>
    </location>
</feature>
<evidence type="ECO:0000256" key="2">
    <source>
        <dbReference type="SAM" id="Phobius"/>
    </source>
</evidence>
<gene>
    <name evidence="3" type="ORF">Clacol_010395</name>
</gene>
<comment type="caution">
    <text evidence="3">The sequence shown here is derived from an EMBL/GenBank/DDBJ whole genome shotgun (WGS) entry which is preliminary data.</text>
</comment>
<accession>A0AAV5AUX0</accession>
<feature type="transmembrane region" description="Helical" evidence="2">
    <location>
        <begin position="174"/>
        <end position="203"/>
    </location>
</feature>
<evidence type="ECO:0000313" key="3">
    <source>
        <dbReference type="EMBL" id="GJJ16116.1"/>
    </source>
</evidence>
<dbReference type="EMBL" id="BPWL01000013">
    <property type="protein sequence ID" value="GJJ16116.1"/>
    <property type="molecule type" value="Genomic_DNA"/>
</dbReference>
<reference evidence="3" key="1">
    <citation type="submission" date="2021-10" db="EMBL/GenBank/DDBJ databases">
        <title>De novo Genome Assembly of Clathrus columnatus (Basidiomycota, Fungi) Using Illumina and Nanopore Sequence Data.</title>
        <authorList>
            <person name="Ogiso-Tanaka E."/>
            <person name="Itagaki H."/>
            <person name="Hosoya T."/>
            <person name="Hosaka K."/>
        </authorList>
    </citation>
    <scope>NUCLEOTIDE SEQUENCE</scope>
    <source>
        <strain evidence="3">MO-923</strain>
    </source>
</reference>
<keyword evidence="2" id="KW-1133">Transmembrane helix</keyword>
<dbReference type="GO" id="GO:0006654">
    <property type="term" value="P:phosphatidic acid biosynthetic process"/>
    <property type="evidence" value="ECO:0007669"/>
    <property type="project" value="TreeGrafter"/>
</dbReference>
<evidence type="ECO:0008006" key="5">
    <source>
        <dbReference type="Google" id="ProtNLM"/>
    </source>
</evidence>
<proteinExistence type="predicted"/>
<organism evidence="3 4">
    <name type="scientific">Clathrus columnatus</name>
    <dbReference type="NCBI Taxonomy" id="1419009"/>
    <lineage>
        <taxon>Eukaryota</taxon>
        <taxon>Fungi</taxon>
        <taxon>Dikarya</taxon>
        <taxon>Basidiomycota</taxon>
        <taxon>Agaricomycotina</taxon>
        <taxon>Agaricomycetes</taxon>
        <taxon>Phallomycetidae</taxon>
        <taxon>Phallales</taxon>
        <taxon>Clathraceae</taxon>
        <taxon>Clathrus</taxon>
    </lineage>
</organism>
<dbReference type="InterPro" id="IPR037997">
    <property type="entry name" value="Dgk1-like"/>
</dbReference>
<keyword evidence="2" id="KW-0812">Transmembrane</keyword>
<keyword evidence="4" id="KW-1185">Reference proteome</keyword>
<feature type="compositionally biased region" description="Basic residues" evidence="1">
    <location>
        <begin position="36"/>
        <end position="51"/>
    </location>
</feature>
<protein>
    <recommendedName>
        <fullName evidence="5">Phosphatidate cytidylyltransferase</fullName>
    </recommendedName>
</protein>
<feature type="compositionally biased region" description="Basic and acidic residues" evidence="1">
    <location>
        <begin position="79"/>
        <end position="92"/>
    </location>
</feature>
<keyword evidence="2" id="KW-0472">Membrane</keyword>
<feature type="transmembrane region" description="Helical" evidence="2">
    <location>
        <begin position="248"/>
        <end position="269"/>
    </location>
</feature>
<dbReference type="PANTHER" id="PTHR31303">
    <property type="entry name" value="CTP-DEPENDENT DIACYLGLYCEROL KINASE 1"/>
    <property type="match status" value="1"/>
</dbReference>
<evidence type="ECO:0000313" key="4">
    <source>
        <dbReference type="Proteomes" id="UP001050691"/>
    </source>
</evidence>
<dbReference type="AlphaFoldDB" id="A0AAV5AUX0"/>
<feature type="transmembrane region" description="Helical" evidence="2">
    <location>
        <begin position="325"/>
        <end position="344"/>
    </location>
</feature>
<sequence>MAMTPANDAFTLTHSPRRSPRPTRSPSPTTMALGKLTRRNVSHTHTRRLSHGSHNSTNVLHDIGEDITKEAAEQSEFAKQQDRDEERRTRSPDVKKIDWEIPRKVLHSSIGFFVVPLYVHGVTARPVTIALSGMLAVGLVTDVVRLRNPTFEKYFERFAGFLMRDCEKHKVNGVIWYIVGVIISINCYPFDVATLSILILSWADTAASTFGRLWGRHTPPLPSRIPLVPFMPSSIQPYLSLHFARRKSLAGFLAASLTAGAIAFGFWGWIVPMREEFTSPIWTWDHKVWGGWVGLGLLSLATALIGGIAEALVLDIGSLDDNLTLPVISGGAVWGVVRAINAVLT</sequence>
<feature type="transmembrane region" description="Helical" evidence="2">
    <location>
        <begin position="289"/>
        <end position="313"/>
    </location>
</feature>
<dbReference type="PANTHER" id="PTHR31303:SF1">
    <property type="entry name" value="CTP-DEPENDENT DIACYLGLYCEROL KINASE 1"/>
    <property type="match status" value="1"/>
</dbReference>
<name>A0AAV5AUX0_9AGAM</name>
<evidence type="ECO:0000256" key="1">
    <source>
        <dbReference type="SAM" id="MobiDB-lite"/>
    </source>
</evidence>
<dbReference type="GO" id="GO:0005789">
    <property type="term" value="C:endoplasmic reticulum membrane"/>
    <property type="evidence" value="ECO:0007669"/>
    <property type="project" value="TreeGrafter"/>
</dbReference>
<dbReference type="GO" id="GO:0004143">
    <property type="term" value="F:ATP-dependent diacylglycerol kinase activity"/>
    <property type="evidence" value="ECO:0007669"/>
    <property type="project" value="InterPro"/>
</dbReference>
<dbReference type="Proteomes" id="UP001050691">
    <property type="component" value="Unassembled WGS sequence"/>
</dbReference>